<dbReference type="Proteomes" id="UP000709336">
    <property type="component" value="Unassembled WGS sequence"/>
</dbReference>
<dbReference type="EMBL" id="JAATNW010000004">
    <property type="protein sequence ID" value="NMH60143.1"/>
    <property type="molecule type" value="Genomic_DNA"/>
</dbReference>
<organism evidence="2 3">
    <name type="scientific">Alteromonas ponticola</name>
    <dbReference type="NCBI Taxonomy" id="2720613"/>
    <lineage>
        <taxon>Bacteria</taxon>
        <taxon>Pseudomonadati</taxon>
        <taxon>Pseudomonadota</taxon>
        <taxon>Gammaproteobacteria</taxon>
        <taxon>Alteromonadales</taxon>
        <taxon>Alteromonadaceae</taxon>
        <taxon>Alteromonas/Salinimonas group</taxon>
        <taxon>Alteromonas</taxon>
    </lineage>
</organism>
<dbReference type="InterPro" id="IPR002731">
    <property type="entry name" value="ATPase_BadF"/>
</dbReference>
<sequence>MPQFHTYYVGIDGGGTRCRATLFDQAGKCLGVAEAGGANVAMNARQAQRSILNAIEQALTRAGLQNQVKLSQLRVAAGLAGANVASARLLLTEWAHPFASFLFTSDLFSTIIGAHAGKEGALLIVGTGSCAASWQNGELKQYGGHGFALGDKGSGAWLGKQAIAHTLEVLDGVTPQSDLAQLFCEHLQLHSADLLVERFHKASSAQFGELAPWVFDAASANDSVAIAIIKDGAAYLSTIARLALTANSGKLSITGGVAAAITPYLQENVRNALVPVAHGPEWGAVHLFYRDHCRLP</sequence>
<evidence type="ECO:0000313" key="3">
    <source>
        <dbReference type="Proteomes" id="UP000709336"/>
    </source>
</evidence>
<comment type="caution">
    <text evidence="2">The sequence shown here is derived from an EMBL/GenBank/DDBJ whole genome shotgun (WGS) entry which is preliminary data.</text>
</comment>
<evidence type="ECO:0000259" key="1">
    <source>
        <dbReference type="Pfam" id="PF01869"/>
    </source>
</evidence>
<dbReference type="SUPFAM" id="SSF53067">
    <property type="entry name" value="Actin-like ATPase domain"/>
    <property type="match status" value="2"/>
</dbReference>
<dbReference type="PANTHER" id="PTHR43190">
    <property type="entry name" value="N-ACETYL-D-GLUCOSAMINE KINASE"/>
    <property type="match status" value="1"/>
</dbReference>
<evidence type="ECO:0000313" key="2">
    <source>
        <dbReference type="EMBL" id="NMH60143.1"/>
    </source>
</evidence>
<dbReference type="Gene3D" id="3.30.420.40">
    <property type="match status" value="2"/>
</dbReference>
<feature type="domain" description="ATPase BadF/BadG/BcrA/BcrD type" evidence="1">
    <location>
        <begin position="9"/>
        <end position="272"/>
    </location>
</feature>
<name>A0ABX1R2Z0_9ALTE</name>
<dbReference type="PANTHER" id="PTHR43190:SF3">
    <property type="entry name" value="N-ACETYL-D-GLUCOSAMINE KINASE"/>
    <property type="match status" value="1"/>
</dbReference>
<protein>
    <recommendedName>
        <fullName evidence="1">ATPase BadF/BadG/BcrA/BcrD type domain-containing protein</fullName>
    </recommendedName>
</protein>
<proteinExistence type="predicted"/>
<gene>
    <name evidence="2" type="ORF">HCJ96_08955</name>
</gene>
<dbReference type="Pfam" id="PF01869">
    <property type="entry name" value="BcrAD_BadFG"/>
    <property type="match status" value="1"/>
</dbReference>
<keyword evidence="3" id="KW-1185">Reference proteome</keyword>
<reference evidence="2 3" key="1">
    <citation type="submission" date="2020-03" db="EMBL/GenBank/DDBJ databases">
        <title>Alteromonas ponticola sp. nov., isolated from seawater.</title>
        <authorList>
            <person name="Yoon J.-H."/>
            <person name="Kim Y.-O."/>
        </authorList>
    </citation>
    <scope>NUCLEOTIDE SEQUENCE [LARGE SCALE GENOMIC DNA]</scope>
    <source>
        <strain evidence="2 3">MYP5</strain>
    </source>
</reference>
<dbReference type="InterPro" id="IPR043129">
    <property type="entry name" value="ATPase_NBD"/>
</dbReference>
<dbReference type="CDD" id="cd24082">
    <property type="entry name" value="ASKHA_NBD_GspK-like"/>
    <property type="match status" value="1"/>
</dbReference>
<dbReference type="RefSeq" id="WP_169210696.1">
    <property type="nucleotide sequence ID" value="NZ_JAATNW010000004.1"/>
</dbReference>
<dbReference type="InterPro" id="IPR052519">
    <property type="entry name" value="Euk-type_GlcNAc_Kinase"/>
</dbReference>
<accession>A0ABX1R2Z0</accession>